<gene>
    <name evidence="2" type="ORF">SAMN04487891_108114</name>
    <name evidence="3" type="ORF">SAMN05216293_3253</name>
</gene>
<evidence type="ECO:0000313" key="2">
    <source>
        <dbReference type="EMBL" id="SFC28361.1"/>
    </source>
</evidence>
<accession>A0A1M6ZV44</accession>
<dbReference type="InterPro" id="IPR006016">
    <property type="entry name" value="UspA"/>
</dbReference>
<dbReference type="Proteomes" id="UP000184031">
    <property type="component" value="Unassembled WGS sequence"/>
</dbReference>
<dbReference type="AlphaFoldDB" id="A0A1M6ZV44"/>
<organism evidence="3 4">
    <name type="scientific">Flagellimonas taeanensis</name>
    <dbReference type="NCBI Taxonomy" id="1005926"/>
    <lineage>
        <taxon>Bacteria</taxon>
        <taxon>Pseudomonadati</taxon>
        <taxon>Bacteroidota</taxon>
        <taxon>Flavobacteriia</taxon>
        <taxon>Flavobacteriales</taxon>
        <taxon>Flavobacteriaceae</taxon>
        <taxon>Flagellimonas</taxon>
    </lineage>
</organism>
<dbReference type="OrthoDB" id="1198867at2"/>
<dbReference type="Gene3D" id="3.40.50.12370">
    <property type="match status" value="1"/>
</dbReference>
<reference evidence="3 4" key="1">
    <citation type="submission" date="2016-11" db="EMBL/GenBank/DDBJ databases">
        <authorList>
            <person name="Varghese N."/>
            <person name="Submissions S."/>
        </authorList>
    </citation>
    <scope>NUCLEOTIDE SEQUENCE [LARGE SCALE GENOMIC DNA]</scope>
    <source>
        <strain evidence="3 4">CGMCC 1.12174</strain>
        <strain evidence="2 5">DSM 26351</strain>
    </source>
</reference>
<dbReference type="SUPFAM" id="SSF52402">
    <property type="entry name" value="Adenine nucleotide alpha hydrolases-like"/>
    <property type="match status" value="1"/>
</dbReference>
<evidence type="ECO:0000259" key="1">
    <source>
        <dbReference type="Pfam" id="PF00582"/>
    </source>
</evidence>
<evidence type="ECO:0000313" key="4">
    <source>
        <dbReference type="Proteomes" id="UP000184031"/>
    </source>
</evidence>
<dbReference type="Proteomes" id="UP000198940">
    <property type="component" value="Unassembled WGS sequence"/>
</dbReference>
<evidence type="ECO:0000313" key="3">
    <source>
        <dbReference type="EMBL" id="SHL34279.1"/>
    </source>
</evidence>
<name>A0A1M6ZV44_9FLAO</name>
<protein>
    <submittedName>
        <fullName evidence="3">Universal stress protein family protein</fullName>
    </submittedName>
</protein>
<dbReference type="RefSeq" id="WP_143070725.1">
    <property type="nucleotide sequence ID" value="NZ_FOKU01000008.1"/>
</dbReference>
<dbReference type="EMBL" id="FRAT01000009">
    <property type="protein sequence ID" value="SHL34279.1"/>
    <property type="molecule type" value="Genomic_DNA"/>
</dbReference>
<dbReference type="EMBL" id="FOKU01000008">
    <property type="protein sequence ID" value="SFC28361.1"/>
    <property type="molecule type" value="Genomic_DNA"/>
</dbReference>
<sequence length="252" mass="28415">MEAQNTLDYRVSVLLDLMDNPELVLYNAVQLTKRLGGTLEVFHVKSAGQSTADALAEIETLIAQLQKHEERITIGHRLEYGNVKHRIRDYLALVKPDVLVMGKRRNRMGILGESITEFVIDQTNATNIFIFGEGQRLGSFDELHLGVFGRNLNEKGKSIIMDLKKDSQSAVRLFDINPQTGETEQPAYPWQRTIPYVFTQSATALDALISYVNRTQTELLCMPKGPSRTFAFQTNAVREVLHKAKIPLMILA</sequence>
<dbReference type="Pfam" id="PF00582">
    <property type="entry name" value="Usp"/>
    <property type="match status" value="1"/>
</dbReference>
<comment type="caution">
    <text evidence="3">The sequence shown here is derived from an EMBL/GenBank/DDBJ whole genome shotgun (WGS) entry which is preliminary data.</text>
</comment>
<keyword evidence="5" id="KW-1185">Reference proteome</keyword>
<proteinExistence type="predicted"/>
<feature type="domain" description="UspA" evidence="1">
    <location>
        <begin position="11"/>
        <end position="123"/>
    </location>
</feature>
<evidence type="ECO:0000313" key="5">
    <source>
        <dbReference type="Proteomes" id="UP000198940"/>
    </source>
</evidence>